<reference evidence="1 2" key="1">
    <citation type="journal article" date="2013" name="Nature">
        <title>Insights into bilaterian evolution from three spiralian genomes.</title>
        <authorList>
            <person name="Simakov O."/>
            <person name="Marletaz F."/>
            <person name="Cho S.J."/>
            <person name="Edsinger-Gonzales E."/>
            <person name="Havlak P."/>
            <person name="Hellsten U."/>
            <person name="Kuo D.H."/>
            <person name="Larsson T."/>
            <person name="Lv J."/>
            <person name="Arendt D."/>
            <person name="Savage R."/>
            <person name="Osoegawa K."/>
            <person name="de Jong P."/>
            <person name="Grimwood J."/>
            <person name="Chapman J.A."/>
            <person name="Shapiro H."/>
            <person name="Aerts A."/>
            <person name="Otillar R.P."/>
            <person name="Terry A.Y."/>
            <person name="Boore J.L."/>
            <person name="Grigoriev I.V."/>
            <person name="Lindberg D.R."/>
            <person name="Seaver E.C."/>
            <person name="Weisblat D.A."/>
            <person name="Putnam N.H."/>
            <person name="Rokhsar D.S."/>
        </authorList>
    </citation>
    <scope>NUCLEOTIDE SEQUENCE [LARGE SCALE GENOMIC DNA]</scope>
</reference>
<dbReference type="CTD" id="20242614"/>
<accession>V4CA00</accession>
<evidence type="ECO:0000313" key="1">
    <source>
        <dbReference type="EMBL" id="ESO98614.1"/>
    </source>
</evidence>
<organism evidence="1 2">
    <name type="scientific">Lottia gigantea</name>
    <name type="common">Giant owl limpet</name>
    <dbReference type="NCBI Taxonomy" id="225164"/>
    <lineage>
        <taxon>Eukaryota</taxon>
        <taxon>Metazoa</taxon>
        <taxon>Spiralia</taxon>
        <taxon>Lophotrochozoa</taxon>
        <taxon>Mollusca</taxon>
        <taxon>Gastropoda</taxon>
        <taxon>Patellogastropoda</taxon>
        <taxon>Lottioidea</taxon>
        <taxon>Lottiidae</taxon>
        <taxon>Lottia</taxon>
    </lineage>
</organism>
<gene>
    <name evidence="1" type="ORF">LOTGIDRAFT_174086</name>
</gene>
<dbReference type="RefSeq" id="XP_009050672.1">
    <property type="nucleotide sequence ID" value="XM_009052424.1"/>
</dbReference>
<dbReference type="AlphaFoldDB" id="V4CA00"/>
<dbReference type="GeneID" id="20242614"/>
<dbReference type="EMBL" id="KB201234">
    <property type="protein sequence ID" value="ESO98614.1"/>
    <property type="molecule type" value="Genomic_DNA"/>
</dbReference>
<dbReference type="Proteomes" id="UP000030746">
    <property type="component" value="Unassembled WGS sequence"/>
</dbReference>
<sequence length="234" mass="26094">MRQGILALELIIFVGICVIRGGNRGIGLTNYKYRKWVDVSSVTYFVVRVRFRNDSMSRFGICVYKGKDRWFEVKLGPDFVELVNGNTTNITYINTTLDSGEITPLWIQWYDHGTTVGHGEKVGVDILSSGIVNGSAENVTSIAFNGLKTELQISTSVGYRCYSGFKMIPMDEVKFTPTLLNCVSFCQSKNFAMGLSYVKSTSSCKCHIVFDGGDGFPLTKEIDPLSKSCFQYNI</sequence>
<name>V4CA00_LOTGI</name>
<protein>
    <submittedName>
        <fullName evidence="1">Uncharacterized protein</fullName>
    </submittedName>
</protein>
<proteinExistence type="predicted"/>
<dbReference type="KEGG" id="lgi:LOTGIDRAFT_174086"/>
<keyword evidence="2" id="KW-1185">Reference proteome</keyword>
<dbReference type="HOGENOM" id="CLU_1186175_0_0_1"/>
<evidence type="ECO:0000313" key="2">
    <source>
        <dbReference type="Proteomes" id="UP000030746"/>
    </source>
</evidence>